<feature type="transmembrane region" description="Helical" evidence="7">
    <location>
        <begin position="9"/>
        <end position="32"/>
    </location>
</feature>
<feature type="transmembrane region" description="Helical" evidence="7">
    <location>
        <begin position="179"/>
        <end position="201"/>
    </location>
</feature>
<dbReference type="GO" id="GO:0055085">
    <property type="term" value="P:transmembrane transport"/>
    <property type="evidence" value="ECO:0007669"/>
    <property type="project" value="InterPro"/>
</dbReference>
<organism evidence="9 10">
    <name type="scientific">Murimonas intestini</name>
    <dbReference type="NCBI Taxonomy" id="1337051"/>
    <lineage>
        <taxon>Bacteria</taxon>
        <taxon>Bacillati</taxon>
        <taxon>Bacillota</taxon>
        <taxon>Clostridia</taxon>
        <taxon>Lachnospirales</taxon>
        <taxon>Lachnospiraceae</taxon>
        <taxon>Murimonas</taxon>
    </lineage>
</organism>
<feature type="domain" description="ABC transmembrane type-1" evidence="8">
    <location>
        <begin position="68"/>
        <end position="258"/>
    </location>
</feature>
<keyword evidence="6 7" id="KW-0472">Membrane</keyword>
<evidence type="ECO:0000256" key="5">
    <source>
        <dbReference type="ARBA" id="ARBA00022989"/>
    </source>
</evidence>
<comment type="subcellular location">
    <subcellularLocation>
        <location evidence="1 7">Cell membrane</location>
        <topology evidence="1 7">Multi-pass membrane protein</topology>
    </subcellularLocation>
</comment>
<keyword evidence="2 7" id="KW-0813">Transport</keyword>
<dbReference type="InterPro" id="IPR035906">
    <property type="entry name" value="MetI-like_sf"/>
</dbReference>
<evidence type="ECO:0000256" key="4">
    <source>
        <dbReference type="ARBA" id="ARBA00022692"/>
    </source>
</evidence>
<dbReference type="Gene3D" id="1.10.3720.10">
    <property type="entry name" value="MetI-like"/>
    <property type="match status" value="1"/>
</dbReference>
<evidence type="ECO:0000256" key="1">
    <source>
        <dbReference type="ARBA" id="ARBA00004651"/>
    </source>
</evidence>
<gene>
    <name evidence="9" type="ORF">C7383_11167</name>
</gene>
<evidence type="ECO:0000256" key="3">
    <source>
        <dbReference type="ARBA" id="ARBA00022475"/>
    </source>
</evidence>
<accession>A0AB73T123</accession>
<feature type="transmembrane region" description="Helical" evidence="7">
    <location>
        <begin position="103"/>
        <end position="125"/>
    </location>
</feature>
<evidence type="ECO:0000256" key="2">
    <source>
        <dbReference type="ARBA" id="ARBA00022448"/>
    </source>
</evidence>
<evidence type="ECO:0000259" key="8">
    <source>
        <dbReference type="PROSITE" id="PS50928"/>
    </source>
</evidence>
<dbReference type="PROSITE" id="PS50928">
    <property type="entry name" value="ABC_TM1"/>
    <property type="match status" value="1"/>
</dbReference>
<feature type="transmembrane region" description="Helical" evidence="7">
    <location>
        <begin position="72"/>
        <end position="96"/>
    </location>
</feature>
<dbReference type="Proteomes" id="UP000245412">
    <property type="component" value="Unassembled WGS sequence"/>
</dbReference>
<keyword evidence="10" id="KW-1185">Reference proteome</keyword>
<name>A0AB73T123_9FIRM</name>
<reference evidence="9 10" key="1">
    <citation type="submission" date="2018-05" db="EMBL/GenBank/DDBJ databases">
        <authorList>
            <person name="Goeker M."/>
            <person name="Huntemann M."/>
            <person name="Clum A."/>
            <person name="Pillay M."/>
            <person name="Palaniappan K."/>
            <person name="Varghese N."/>
            <person name="Mikhailova N."/>
            <person name="Stamatis D."/>
            <person name="Reddy T."/>
            <person name="Daum C."/>
            <person name="Shapiro N."/>
            <person name="Ivanova N."/>
            <person name="Kyrpides N."/>
            <person name="Woyke T."/>
        </authorList>
    </citation>
    <scope>NUCLEOTIDE SEQUENCE [LARGE SCALE GENOMIC DNA]</scope>
    <source>
        <strain evidence="9 10">DSM 26524</strain>
    </source>
</reference>
<feature type="transmembrane region" description="Helical" evidence="7">
    <location>
        <begin position="237"/>
        <end position="259"/>
    </location>
</feature>
<evidence type="ECO:0000256" key="7">
    <source>
        <dbReference type="RuleBase" id="RU363032"/>
    </source>
</evidence>
<evidence type="ECO:0000313" key="10">
    <source>
        <dbReference type="Proteomes" id="UP000245412"/>
    </source>
</evidence>
<dbReference type="Pfam" id="PF00528">
    <property type="entry name" value="BPD_transp_1"/>
    <property type="match status" value="1"/>
</dbReference>
<keyword evidence="4 7" id="KW-0812">Transmembrane</keyword>
<dbReference type="RefSeq" id="WP_109747535.1">
    <property type="nucleotide sequence ID" value="NZ_CABJAT010000012.1"/>
</dbReference>
<dbReference type="EMBL" id="QGGY01000011">
    <property type="protein sequence ID" value="PWJ73736.1"/>
    <property type="molecule type" value="Genomic_DNA"/>
</dbReference>
<dbReference type="CDD" id="cd06261">
    <property type="entry name" value="TM_PBP2"/>
    <property type="match status" value="1"/>
</dbReference>
<keyword evidence="3" id="KW-1003">Cell membrane</keyword>
<feature type="transmembrane region" description="Helical" evidence="7">
    <location>
        <begin position="131"/>
        <end position="153"/>
    </location>
</feature>
<sequence>MKTQKVKNIIIFVIMVLVALICLLPFYFMIIMSTQYTEDIYKGITFLPGSYLIENLKTVFNAHFEMYYKNSIIVAVSATALSLFVSTLCGFSFAMYEFKGARFLFAFVLVTMMIPTQLGLVAFVVEMKSIGWMNTLLPLIVPPAATGFGVYWMKNFIGSNFPKELMESARIDGAGEPRILFSIAVPCIKPAIASLGLMNFVTNWNSFLVPLIVLNKSDTYTVPIGIINLNSAYRNDLAAKITALSIGIIPLLILFMLTAKTFISGITMGAVKE</sequence>
<protein>
    <submittedName>
        <fullName evidence="9">Carbohydrate ABC transporter membrane protein 2 (CUT1 family)</fullName>
    </submittedName>
</protein>
<dbReference type="PANTHER" id="PTHR43744">
    <property type="entry name" value="ABC TRANSPORTER PERMEASE PROTEIN MG189-RELATED-RELATED"/>
    <property type="match status" value="1"/>
</dbReference>
<comment type="similarity">
    <text evidence="7">Belongs to the binding-protein-dependent transport system permease family.</text>
</comment>
<dbReference type="GO" id="GO:0005886">
    <property type="term" value="C:plasma membrane"/>
    <property type="evidence" value="ECO:0007669"/>
    <property type="project" value="UniProtKB-SubCell"/>
</dbReference>
<keyword evidence="5 7" id="KW-1133">Transmembrane helix</keyword>
<dbReference type="AlphaFoldDB" id="A0AB73T123"/>
<comment type="caution">
    <text evidence="9">The sequence shown here is derived from an EMBL/GenBank/DDBJ whole genome shotgun (WGS) entry which is preliminary data.</text>
</comment>
<dbReference type="PANTHER" id="PTHR43744:SF8">
    <property type="entry name" value="SN-GLYCEROL-3-PHOSPHATE TRANSPORT SYSTEM PERMEASE PROTEIN UGPE"/>
    <property type="match status" value="1"/>
</dbReference>
<dbReference type="InterPro" id="IPR000515">
    <property type="entry name" value="MetI-like"/>
</dbReference>
<proteinExistence type="inferred from homology"/>
<dbReference type="SUPFAM" id="SSF161098">
    <property type="entry name" value="MetI-like"/>
    <property type="match status" value="1"/>
</dbReference>
<evidence type="ECO:0000313" key="9">
    <source>
        <dbReference type="EMBL" id="PWJ73736.1"/>
    </source>
</evidence>
<evidence type="ECO:0000256" key="6">
    <source>
        <dbReference type="ARBA" id="ARBA00023136"/>
    </source>
</evidence>